<comment type="caution">
    <text evidence="1">The sequence shown here is derived from an EMBL/GenBank/DDBJ whole genome shotgun (WGS) entry which is preliminary data.</text>
</comment>
<evidence type="ECO:0000313" key="2">
    <source>
        <dbReference type="Proteomes" id="UP000580250"/>
    </source>
</evidence>
<reference evidence="1 2" key="1">
    <citation type="submission" date="2020-08" db="EMBL/GenBank/DDBJ databases">
        <authorList>
            <person name="Koutsovoulos G."/>
            <person name="Danchin GJ E."/>
        </authorList>
    </citation>
    <scope>NUCLEOTIDE SEQUENCE [LARGE SCALE GENOMIC DNA]</scope>
</reference>
<sequence length="75" mass="8358">MIDLQLRQHYPLVVAIDLALFVLERRHLATKVLIPNSAVSTTGKNSTPKECNKSPANAQALEYKFSEVVGCEFEI</sequence>
<organism evidence="1 2">
    <name type="scientific">Meloidogyne enterolobii</name>
    <name type="common">Root-knot nematode worm</name>
    <name type="synonym">Meloidogyne mayaguensis</name>
    <dbReference type="NCBI Taxonomy" id="390850"/>
    <lineage>
        <taxon>Eukaryota</taxon>
        <taxon>Metazoa</taxon>
        <taxon>Ecdysozoa</taxon>
        <taxon>Nematoda</taxon>
        <taxon>Chromadorea</taxon>
        <taxon>Rhabditida</taxon>
        <taxon>Tylenchina</taxon>
        <taxon>Tylenchomorpha</taxon>
        <taxon>Tylenchoidea</taxon>
        <taxon>Meloidogynidae</taxon>
        <taxon>Meloidogyninae</taxon>
        <taxon>Meloidogyne</taxon>
    </lineage>
</organism>
<dbReference type="EMBL" id="CAJEWN010000159">
    <property type="protein sequence ID" value="CAD2169866.1"/>
    <property type="molecule type" value="Genomic_DNA"/>
</dbReference>
<protein>
    <submittedName>
        <fullName evidence="1">Uncharacterized protein</fullName>
    </submittedName>
</protein>
<evidence type="ECO:0000313" key="1">
    <source>
        <dbReference type="EMBL" id="CAD2169866.1"/>
    </source>
</evidence>
<dbReference type="Proteomes" id="UP000580250">
    <property type="component" value="Unassembled WGS sequence"/>
</dbReference>
<name>A0A6V7V4Z6_MELEN</name>
<proteinExistence type="predicted"/>
<accession>A0A6V7V4Z6</accession>
<gene>
    <name evidence="1" type="ORF">MENT_LOCUS21226</name>
</gene>
<dbReference type="AlphaFoldDB" id="A0A6V7V4Z6"/>